<keyword evidence="4" id="KW-0641">Proline biosynthesis</keyword>
<feature type="binding site" evidence="6">
    <location>
        <position position="60"/>
    </location>
    <ligand>
        <name>NADPH</name>
        <dbReference type="ChEBI" id="CHEBI:57783"/>
    </ligand>
</feature>
<dbReference type="FunFam" id="1.10.3730.10:FF:000001">
    <property type="entry name" value="Pyrroline-5-carboxylate reductase"/>
    <property type="match status" value="1"/>
</dbReference>
<proteinExistence type="inferred from homology"/>
<dbReference type="RefSeq" id="WP_171326458.1">
    <property type="nucleotide sequence ID" value="NZ_JABFBC010000002.1"/>
</dbReference>
<dbReference type="InterPro" id="IPR000304">
    <property type="entry name" value="Pyrroline-COOH_reductase"/>
</dbReference>
<accession>A0A849L597</accession>
<keyword evidence="4" id="KW-0963">Cytoplasm</keyword>
<feature type="domain" description="Pyrroline-5-carboxylate reductase catalytic N-terminal" evidence="7">
    <location>
        <begin position="13"/>
        <end position="102"/>
    </location>
</feature>
<dbReference type="AlphaFoldDB" id="A0A849L597"/>
<dbReference type="InterPro" id="IPR029036">
    <property type="entry name" value="P5CR_dimer"/>
</dbReference>
<dbReference type="PANTHER" id="PTHR11645">
    <property type="entry name" value="PYRROLINE-5-CARBOXYLATE REDUCTASE"/>
    <property type="match status" value="1"/>
</dbReference>
<dbReference type="InterPro" id="IPR028939">
    <property type="entry name" value="P5C_Rdtase_cat_N"/>
</dbReference>
<name>A0A849L597_9RHOB</name>
<keyword evidence="4" id="KW-0028">Amino-acid biosynthesis</keyword>
<evidence type="ECO:0000256" key="5">
    <source>
        <dbReference type="NCBIfam" id="TIGR00112"/>
    </source>
</evidence>
<evidence type="ECO:0000256" key="3">
    <source>
        <dbReference type="ARBA" id="ARBA00023002"/>
    </source>
</evidence>
<evidence type="ECO:0000259" key="7">
    <source>
        <dbReference type="Pfam" id="PF03807"/>
    </source>
</evidence>
<comment type="catalytic activity">
    <reaction evidence="4">
        <text>L-proline + NAD(+) = (S)-1-pyrroline-5-carboxylate + NADH + 2 H(+)</text>
        <dbReference type="Rhea" id="RHEA:14105"/>
        <dbReference type="ChEBI" id="CHEBI:15378"/>
        <dbReference type="ChEBI" id="CHEBI:17388"/>
        <dbReference type="ChEBI" id="CHEBI:57540"/>
        <dbReference type="ChEBI" id="CHEBI:57945"/>
        <dbReference type="ChEBI" id="CHEBI:60039"/>
        <dbReference type="EC" id="1.5.1.2"/>
    </reaction>
</comment>
<dbReference type="Gene3D" id="1.10.3730.10">
    <property type="entry name" value="ProC C-terminal domain-like"/>
    <property type="match status" value="1"/>
</dbReference>
<comment type="catalytic activity">
    <reaction evidence="4">
        <text>L-proline + NADP(+) = (S)-1-pyrroline-5-carboxylate + NADPH + 2 H(+)</text>
        <dbReference type="Rhea" id="RHEA:14109"/>
        <dbReference type="ChEBI" id="CHEBI:15378"/>
        <dbReference type="ChEBI" id="CHEBI:17388"/>
        <dbReference type="ChEBI" id="CHEBI:57783"/>
        <dbReference type="ChEBI" id="CHEBI:58349"/>
        <dbReference type="ChEBI" id="CHEBI:60039"/>
        <dbReference type="EC" id="1.5.1.2"/>
    </reaction>
</comment>
<dbReference type="Pfam" id="PF03807">
    <property type="entry name" value="F420_oxidored"/>
    <property type="match status" value="1"/>
</dbReference>
<dbReference type="EC" id="1.5.1.2" evidence="4 5"/>
<protein>
    <recommendedName>
        <fullName evidence="4 5">Pyrroline-5-carboxylate reductase</fullName>
        <shortName evidence="4">P5C reductase</shortName>
        <shortName evidence="4">P5CR</shortName>
        <ecNumber evidence="4 5">1.5.1.2</ecNumber>
    </recommendedName>
    <alternativeName>
        <fullName evidence="4">PCA reductase</fullName>
    </alternativeName>
</protein>
<keyword evidence="2 4" id="KW-0521">NADP</keyword>
<evidence type="ECO:0000256" key="4">
    <source>
        <dbReference type="HAMAP-Rule" id="MF_01925"/>
    </source>
</evidence>
<dbReference type="Pfam" id="PF14748">
    <property type="entry name" value="P5CR_dimer"/>
    <property type="match status" value="1"/>
</dbReference>
<feature type="binding site" evidence="6">
    <location>
        <begin position="73"/>
        <end position="76"/>
    </location>
    <ligand>
        <name>NADP(+)</name>
        <dbReference type="ChEBI" id="CHEBI:58349"/>
    </ligand>
</feature>
<evidence type="ECO:0000256" key="1">
    <source>
        <dbReference type="ARBA" id="ARBA00005525"/>
    </source>
</evidence>
<dbReference type="HAMAP" id="MF_01925">
    <property type="entry name" value="P5C_reductase"/>
    <property type="match status" value="1"/>
</dbReference>
<feature type="domain" description="Pyrroline-5-carboxylate reductase dimerisation" evidence="8">
    <location>
        <begin position="166"/>
        <end position="272"/>
    </location>
</feature>
<comment type="subcellular location">
    <subcellularLocation>
        <location evidence="4">Cytoplasm</location>
    </subcellularLocation>
</comment>
<evidence type="ECO:0000256" key="2">
    <source>
        <dbReference type="ARBA" id="ARBA00022857"/>
    </source>
</evidence>
<organism evidence="9 10">
    <name type="scientific">Halovulum dunhuangense</name>
    <dbReference type="NCBI Taxonomy" id="1505036"/>
    <lineage>
        <taxon>Bacteria</taxon>
        <taxon>Pseudomonadati</taxon>
        <taxon>Pseudomonadota</taxon>
        <taxon>Alphaproteobacteria</taxon>
        <taxon>Rhodobacterales</taxon>
        <taxon>Paracoccaceae</taxon>
        <taxon>Halovulum</taxon>
    </lineage>
</organism>
<comment type="function">
    <text evidence="4">Catalyzes the reduction of 1-pyrroline-5-carboxylate (PCA) to L-proline.</text>
</comment>
<dbReference type="SUPFAM" id="SSF48179">
    <property type="entry name" value="6-phosphogluconate dehydrogenase C-terminal domain-like"/>
    <property type="match status" value="1"/>
</dbReference>
<dbReference type="PANTHER" id="PTHR11645:SF0">
    <property type="entry name" value="PYRROLINE-5-CARBOXYLATE REDUCTASE 3"/>
    <property type="match status" value="1"/>
</dbReference>
<sequence>MGIFDRIADKGILLLGCGKMGSAMLEGWLSKGLPPQAIHVRDPNPSDRLKALAGQGLHLNADLPAAPAICLVAVKPQMMGAALPDVAALGGGPTLVLSIAAGTPIARFEQVFGAATPIVRAMPNTPAAIGRGITALIGNDAAGPAHLDMAEAVLAAIGETVRLEHEDQIDAVTGLSGSGPAYVFHLIECLAAAGEAEGLAPALAMRLAKATVAGAGMLAMEADEGPAQLRANVTSPNGTTQAGLAVLMDAENGLPPLIRATVAAAAGRSRELKG</sequence>
<dbReference type="SUPFAM" id="SSF51735">
    <property type="entry name" value="NAD(P)-binding Rossmann-fold domains"/>
    <property type="match status" value="1"/>
</dbReference>
<dbReference type="Proteomes" id="UP000572377">
    <property type="component" value="Unassembled WGS sequence"/>
</dbReference>
<feature type="binding site" evidence="6">
    <location>
        <begin position="15"/>
        <end position="20"/>
    </location>
    <ligand>
        <name>NADP(+)</name>
        <dbReference type="ChEBI" id="CHEBI:58349"/>
    </ligand>
</feature>
<dbReference type="EMBL" id="JABFBC010000002">
    <property type="protein sequence ID" value="NNU81628.1"/>
    <property type="molecule type" value="Genomic_DNA"/>
</dbReference>
<evidence type="ECO:0000313" key="10">
    <source>
        <dbReference type="Proteomes" id="UP000572377"/>
    </source>
</evidence>
<dbReference type="Gene3D" id="3.40.50.720">
    <property type="entry name" value="NAD(P)-binding Rossmann-like Domain"/>
    <property type="match status" value="1"/>
</dbReference>
<dbReference type="UniPathway" id="UPA00098">
    <property type="reaction ID" value="UER00361"/>
</dbReference>
<dbReference type="GO" id="GO:0005737">
    <property type="term" value="C:cytoplasm"/>
    <property type="evidence" value="ECO:0007669"/>
    <property type="project" value="UniProtKB-SubCell"/>
</dbReference>
<keyword evidence="3 4" id="KW-0560">Oxidoreductase</keyword>
<comment type="caution">
    <text evidence="9">The sequence shown here is derived from an EMBL/GenBank/DDBJ whole genome shotgun (WGS) entry which is preliminary data.</text>
</comment>
<evidence type="ECO:0000259" key="8">
    <source>
        <dbReference type="Pfam" id="PF14748"/>
    </source>
</evidence>
<comment type="pathway">
    <text evidence="4">Amino-acid biosynthesis; L-proline biosynthesis; L-proline from L-glutamate 5-semialdehyde: step 1/1.</text>
</comment>
<dbReference type="GO" id="GO:0055129">
    <property type="term" value="P:L-proline biosynthetic process"/>
    <property type="evidence" value="ECO:0007669"/>
    <property type="project" value="UniProtKB-UniRule"/>
</dbReference>
<dbReference type="GO" id="GO:0004735">
    <property type="term" value="F:pyrroline-5-carboxylate reductase activity"/>
    <property type="evidence" value="ECO:0007669"/>
    <property type="project" value="UniProtKB-UniRule"/>
</dbReference>
<dbReference type="InterPro" id="IPR008927">
    <property type="entry name" value="6-PGluconate_DH-like_C_sf"/>
</dbReference>
<comment type="similarity">
    <text evidence="1 4">Belongs to the pyrroline-5-carboxylate reductase family.</text>
</comment>
<reference evidence="9 10" key="1">
    <citation type="submission" date="2020-05" db="EMBL/GenBank/DDBJ databases">
        <title>Gimesia benthica sp. nov., a novel planctomycete isolated from a deep-sea water sample of the Northwest Indian Ocean.</title>
        <authorList>
            <person name="Wang J."/>
            <person name="Ruan C."/>
            <person name="Song L."/>
            <person name="Zhu Y."/>
            <person name="Li A."/>
            <person name="Zheng X."/>
            <person name="Wang L."/>
            <person name="Lu Z."/>
            <person name="Huang Y."/>
            <person name="Du W."/>
            <person name="Zhou Y."/>
            <person name="Huang L."/>
            <person name="Dai X."/>
        </authorList>
    </citation>
    <scope>NUCLEOTIDE SEQUENCE [LARGE SCALE GENOMIC DNA]</scope>
    <source>
        <strain evidence="9 10">YYQ-30</strain>
    </source>
</reference>
<dbReference type="InterPro" id="IPR036291">
    <property type="entry name" value="NAD(P)-bd_dom_sf"/>
</dbReference>
<dbReference type="PIRSF" id="PIRSF000193">
    <property type="entry name" value="Pyrrol-5-carb_rd"/>
    <property type="match status" value="1"/>
</dbReference>
<evidence type="ECO:0000256" key="6">
    <source>
        <dbReference type="PIRSR" id="PIRSR000193-1"/>
    </source>
</evidence>
<dbReference type="NCBIfam" id="TIGR00112">
    <property type="entry name" value="proC"/>
    <property type="match status" value="1"/>
</dbReference>
<evidence type="ECO:0000313" key="9">
    <source>
        <dbReference type="EMBL" id="NNU81628.1"/>
    </source>
</evidence>
<keyword evidence="10" id="KW-1185">Reference proteome</keyword>
<gene>
    <name evidence="4" type="primary">proC</name>
    <name evidence="9" type="ORF">HMH01_14400</name>
</gene>